<keyword evidence="1" id="KW-0479">Metal-binding</keyword>
<name>A0A5B8FXW1_9RHOB</name>
<evidence type="ECO:0000256" key="4">
    <source>
        <dbReference type="ARBA" id="ARBA00025742"/>
    </source>
</evidence>
<evidence type="ECO:0000313" key="6">
    <source>
        <dbReference type="EMBL" id="QDL92130.1"/>
    </source>
</evidence>
<dbReference type="OrthoDB" id="651281at2"/>
<dbReference type="InterPro" id="IPR050884">
    <property type="entry name" value="CNP_phosphodiesterase-III"/>
</dbReference>
<dbReference type="SUPFAM" id="SSF56300">
    <property type="entry name" value="Metallo-dependent phosphatases"/>
    <property type="match status" value="1"/>
</dbReference>
<proteinExistence type="inferred from homology"/>
<dbReference type="PANTHER" id="PTHR42988:SF2">
    <property type="entry name" value="CYCLIC NUCLEOTIDE PHOSPHODIESTERASE CBUA0032-RELATED"/>
    <property type="match status" value="1"/>
</dbReference>
<dbReference type="InterPro" id="IPR004843">
    <property type="entry name" value="Calcineurin-like_PHP"/>
</dbReference>
<dbReference type="InterPro" id="IPR042281">
    <property type="entry name" value="GpdQ_beta-strand"/>
</dbReference>
<dbReference type="GO" id="GO:0004112">
    <property type="term" value="F:cyclic-nucleotide phosphodiesterase activity"/>
    <property type="evidence" value="ECO:0007669"/>
    <property type="project" value="InterPro"/>
</dbReference>
<accession>A0A5B8FXW1</accession>
<dbReference type="PANTHER" id="PTHR42988">
    <property type="entry name" value="PHOSPHOHYDROLASE"/>
    <property type="match status" value="1"/>
</dbReference>
<keyword evidence="3" id="KW-0408">Iron</keyword>
<keyword evidence="7" id="KW-1185">Reference proteome</keyword>
<comment type="similarity">
    <text evidence="4">Belongs to the cyclic nucleotide phosphodiesterase class-III family.</text>
</comment>
<evidence type="ECO:0000313" key="7">
    <source>
        <dbReference type="Proteomes" id="UP000305888"/>
    </source>
</evidence>
<dbReference type="RefSeq" id="WP_138572658.1">
    <property type="nucleotide sequence ID" value="NZ_CP040818.1"/>
</dbReference>
<dbReference type="Gene3D" id="3.60.21.40">
    <property type="entry name" value="GpdQ, catalytic alpha/beta sandwich domain"/>
    <property type="match status" value="1"/>
</dbReference>
<dbReference type="Pfam" id="PF00149">
    <property type="entry name" value="Metallophos"/>
    <property type="match status" value="1"/>
</dbReference>
<dbReference type="AlphaFoldDB" id="A0A5B8FXW1"/>
<sequence length="265" mass="28225">MLIAQISDPHMRAAGQLYQGLVDSNTMCAAAIATLNALDPQPDLVLLSGDVVDTGTPADYAQARHVLDRLRAPLLAIPGNHDAPEGFRRCFAGQPGLAASGPLHVDWSGDGPLRVLGLDITVPGAHHGRFDAAAEDWLARALARAPDRPVLLMMHQPPCDIGIGCIDAYRCFGEDRLAALLARHPRVQRVLCGHVHRLTMRAFGGTLLLTAPSTTTAIALRLAPGAEPASHVEPPALLLHHWREGAGLTTHHLPIGAHPGPFPFF</sequence>
<dbReference type="InterPro" id="IPR026575">
    <property type="entry name" value="GpdQ/CpdA-like"/>
</dbReference>
<organism evidence="6 7">
    <name type="scientific">Paroceanicella profunda</name>
    <dbReference type="NCBI Taxonomy" id="2579971"/>
    <lineage>
        <taxon>Bacteria</taxon>
        <taxon>Pseudomonadati</taxon>
        <taxon>Pseudomonadota</taxon>
        <taxon>Alphaproteobacteria</taxon>
        <taxon>Rhodobacterales</taxon>
        <taxon>Paracoccaceae</taxon>
        <taxon>Paroceanicella</taxon>
    </lineage>
</organism>
<dbReference type="InterPro" id="IPR042283">
    <property type="entry name" value="GpdQ_catalytic"/>
</dbReference>
<feature type="domain" description="Calcineurin-like phosphoesterase" evidence="5">
    <location>
        <begin position="1"/>
        <end position="197"/>
    </location>
</feature>
<dbReference type="Proteomes" id="UP000305888">
    <property type="component" value="Chromosome"/>
</dbReference>
<evidence type="ECO:0000256" key="1">
    <source>
        <dbReference type="ARBA" id="ARBA00022723"/>
    </source>
</evidence>
<dbReference type="EMBL" id="CP040818">
    <property type="protein sequence ID" value="QDL92130.1"/>
    <property type="molecule type" value="Genomic_DNA"/>
</dbReference>
<protein>
    <submittedName>
        <fullName evidence="6">Phosphodiesterase</fullName>
    </submittedName>
</protein>
<evidence type="ECO:0000259" key="5">
    <source>
        <dbReference type="Pfam" id="PF00149"/>
    </source>
</evidence>
<dbReference type="CDD" id="cd07402">
    <property type="entry name" value="MPP_GpdQ"/>
    <property type="match status" value="1"/>
</dbReference>
<evidence type="ECO:0000256" key="2">
    <source>
        <dbReference type="ARBA" id="ARBA00022801"/>
    </source>
</evidence>
<reference evidence="6 7" key="1">
    <citation type="submission" date="2019-06" db="EMBL/GenBank/DDBJ databases">
        <title>Genome sequence of Rhodobacteraceae bacterium D4M1.</title>
        <authorList>
            <person name="Cao J."/>
        </authorList>
    </citation>
    <scope>NUCLEOTIDE SEQUENCE [LARGE SCALE GENOMIC DNA]</scope>
    <source>
        <strain evidence="6 7">D4M1</strain>
    </source>
</reference>
<dbReference type="GO" id="GO:0046872">
    <property type="term" value="F:metal ion binding"/>
    <property type="evidence" value="ECO:0007669"/>
    <property type="project" value="UniProtKB-KW"/>
</dbReference>
<gene>
    <name evidence="6" type="ORF">FDP22_10315</name>
</gene>
<dbReference type="InterPro" id="IPR029052">
    <property type="entry name" value="Metallo-depent_PP-like"/>
</dbReference>
<keyword evidence="2" id="KW-0378">Hydrolase</keyword>
<dbReference type="KEGG" id="ppru:FDP22_10315"/>
<dbReference type="Gene3D" id="3.30.750.180">
    <property type="entry name" value="GpdQ, beta-strand dimerisation domain"/>
    <property type="match status" value="1"/>
</dbReference>
<evidence type="ECO:0000256" key="3">
    <source>
        <dbReference type="ARBA" id="ARBA00023004"/>
    </source>
</evidence>